<dbReference type="PANTHER" id="PTHR31540">
    <property type="entry name" value="CENTROSOMAL PROTEIN OF 131 KDA"/>
    <property type="match status" value="1"/>
</dbReference>
<reference evidence="2 3" key="1">
    <citation type="submission" date="2014-06" db="EMBL/GenBank/DDBJ databases">
        <authorList>
            <person name="Swart Estienne"/>
        </authorList>
    </citation>
    <scope>NUCLEOTIDE SEQUENCE [LARGE SCALE GENOMIC DNA]</scope>
    <source>
        <strain evidence="2 3">130c</strain>
    </source>
</reference>
<dbReference type="GO" id="GO:0005929">
    <property type="term" value="C:cilium"/>
    <property type="evidence" value="ECO:0007669"/>
    <property type="project" value="GOC"/>
</dbReference>
<feature type="coiled-coil region" evidence="1">
    <location>
        <begin position="178"/>
        <end position="258"/>
    </location>
</feature>
<dbReference type="InterPro" id="IPR030465">
    <property type="entry name" value="CEP131"/>
</dbReference>
<evidence type="ECO:0000256" key="1">
    <source>
        <dbReference type="SAM" id="Coils"/>
    </source>
</evidence>
<sequence length="455" mass="55134">MNESDLVAQRLLIFLEQSKEEFLQHSVPANLIHQQTSLSDLIIKEKELELKFSKSQIEHLKIQSEEAINDQKEKYQQEAEEIKRQMVEKLEKSLNTIENLIKDKSVLQGKVEDQHSKIKTLQQTNEKIKLEMQETYFRDLKKEKEQWQVQEKIRKEKWEQEKRQEIKQGTFQQLQPTIQSILDKNKEDMRNLQEQQQEELKQQRDIICSEYEKKIEQLRLKYIEEKEESLLKLRQRQQEQLQAQFEQFQYQFEEERKRLRESQFIGLLNNREEEFKQLQIGLEIQKSKWSEEKLSLLRGFKERESGYLKNIQELKDQLSQIKLLHTKNVLQFELSIIEEQIFIDKDYDIQVIQEDKKEIQKLRLQVSLQKQQLLKSEQDIESLFVKIKRLEQIVSDKDSIIQEQDMESKVKLYQLSELFKKQNLMNQDIELKLRQELVQTKKTKDKKIKSTPKQK</sequence>
<dbReference type="Proteomes" id="UP000039865">
    <property type="component" value="Unassembled WGS sequence"/>
</dbReference>
<evidence type="ECO:0000313" key="2">
    <source>
        <dbReference type="EMBL" id="CDW83907.1"/>
    </source>
</evidence>
<organism evidence="2 3">
    <name type="scientific">Stylonychia lemnae</name>
    <name type="common">Ciliate</name>
    <dbReference type="NCBI Taxonomy" id="5949"/>
    <lineage>
        <taxon>Eukaryota</taxon>
        <taxon>Sar</taxon>
        <taxon>Alveolata</taxon>
        <taxon>Ciliophora</taxon>
        <taxon>Intramacronucleata</taxon>
        <taxon>Spirotrichea</taxon>
        <taxon>Stichotrichia</taxon>
        <taxon>Sporadotrichida</taxon>
        <taxon>Oxytrichidae</taxon>
        <taxon>Stylonychinae</taxon>
        <taxon>Stylonychia</taxon>
    </lineage>
</organism>
<gene>
    <name evidence="2" type="primary">Contig10804.g11551</name>
    <name evidence="2" type="ORF">STYLEM_12960</name>
</gene>
<proteinExistence type="predicted"/>
<keyword evidence="1" id="KW-0175">Coiled coil</keyword>
<evidence type="ECO:0000313" key="3">
    <source>
        <dbReference type="Proteomes" id="UP000039865"/>
    </source>
</evidence>
<feature type="coiled-coil region" evidence="1">
    <location>
        <begin position="352"/>
        <end position="379"/>
    </location>
</feature>
<accession>A0A078ARU0</accession>
<dbReference type="GO" id="GO:0035735">
    <property type="term" value="P:intraciliary transport involved in cilium assembly"/>
    <property type="evidence" value="ECO:0007669"/>
    <property type="project" value="InterPro"/>
</dbReference>
<dbReference type="EMBL" id="CCKQ01012297">
    <property type="protein sequence ID" value="CDW83907.1"/>
    <property type="molecule type" value="Genomic_DNA"/>
</dbReference>
<protein>
    <submittedName>
        <fullName evidence="2">5-azacytidine-induced protein 1</fullName>
    </submittedName>
</protein>
<dbReference type="PANTHER" id="PTHR31540:SF1">
    <property type="entry name" value="CENTROSOMAL PROTEIN OF 131 KDA"/>
    <property type="match status" value="1"/>
</dbReference>
<feature type="coiled-coil region" evidence="1">
    <location>
        <begin position="43"/>
        <end position="131"/>
    </location>
</feature>
<keyword evidence="3" id="KW-1185">Reference proteome</keyword>
<dbReference type="InParanoid" id="A0A078ARU0"/>
<name>A0A078ARU0_STYLE</name>
<dbReference type="AlphaFoldDB" id="A0A078ARU0"/>